<dbReference type="PROSITE" id="PS50290">
    <property type="entry name" value="PI3_4_KINASE_3"/>
    <property type="match status" value="1"/>
</dbReference>
<reference evidence="9 10" key="1">
    <citation type="journal article" date="2023" name="Plants (Basel)">
        <title>Bridging the Gap: Combining Genomics and Transcriptomics Approaches to Understand Stylosanthes scabra, an Orphan Legume from the Brazilian Caatinga.</title>
        <authorList>
            <person name="Ferreira-Neto J.R.C."/>
            <person name="da Silva M.D."/>
            <person name="Binneck E."/>
            <person name="de Melo N.F."/>
            <person name="da Silva R.H."/>
            <person name="de Melo A.L.T.M."/>
            <person name="Pandolfi V."/>
            <person name="Bustamante F.O."/>
            <person name="Brasileiro-Vidal A.C."/>
            <person name="Benko-Iseppon A.M."/>
        </authorList>
    </citation>
    <scope>NUCLEOTIDE SEQUENCE [LARGE SCALE GENOMIC DNA]</scope>
    <source>
        <tissue evidence="9">Leaves</tissue>
    </source>
</reference>
<evidence type="ECO:0000256" key="3">
    <source>
        <dbReference type="ARBA" id="ARBA00022679"/>
    </source>
</evidence>
<dbReference type="PANTHER" id="PTHR45800:SF43">
    <property type="entry name" value="1-PHOSPHATIDYLINOSITOL 4-KINASE"/>
    <property type="match status" value="1"/>
</dbReference>
<evidence type="ECO:0000256" key="6">
    <source>
        <dbReference type="ARBA" id="ARBA00022840"/>
    </source>
</evidence>
<evidence type="ECO:0000256" key="4">
    <source>
        <dbReference type="ARBA" id="ARBA00022741"/>
    </source>
</evidence>
<comment type="similarity">
    <text evidence="1">Belongs to the PI3/PI4-kinase family. Type II PI4K subfamily.</text>
</comment>
<dbReference type="SMART" id="SM00213">
    <property type="entry name" value="UBQ"/>
    <property type="match status" value="2"/>
</dbReference>
<dbReference type="Gene3D" id="3.10.20.90">
    <property type="entry name" value="Phosphatidylinositol 3-kinase Catalytic Subunit, Chain A, domain 1"/>
    <property type="match status" value="2"/>
</dbReference>
<dbReference type="PANTHER" id="PTHR45800">
    <property type="entry name" value="PHOSPHATIDYLINOSITOL 4-KINASE GAMMA"/>
    <property type="match status" value="1"/>
</dbReference>
<sequence>MSLVTDCNIHKFGHVPHHPILIYLTVDGAITPIPVLESDSIASVKMRIQTCKGFVVKNQKLVYSGRELARNDTLIKDYGVSHGNVLHLVLRLSDLLFIVVTTVSGKEQRFHIDRHKNVGYLKQRIKNKGEQCLIDLEDQELFCNNEKLDDQRSFHDLCKGDDDVIHLIIKKSAKIRTTPVSKDLKLVVEAVVEENQKVPGGASFILEPVIVNPEMNVFPYLWDLINSTYQGLKRGNNPIRSMEGTGGTYLMQDSTGNQHVSVFKPMDEEPMAVNNPRGLPCSYNNEGLKRGTKVGEGALREVAAYILDHPKQGPRLMTGEAIGFAGVPPTVIVRCLHKEFHHPNGFASSLKHVKIGSLQKFMRNDGNCEDIGPSAFPVEEVHKITVLDIRLANADRHAGNILIRKEQEDAQIKLIPIDHGYCLPDKFEDCTFDWLYWPQARQPYSPDTIEYINCLDAEKDIELLRYYGWDIPVECATTLRISTMLLKKGVQRGLTPYHIGSIMCRENLNKESVIEEIIREAQHSLLPCMDESTFLETISQIMDSRLEKLAN</sequence>
<gene>
    <name evidence="9" type="ORF">PIB30_036863</name>
</gene>
<name>A0ABU6VBT0_9FABA</name>
<dbReference type="InterPro" id="IPR000403">
    <property type="entry name" value="PI3/4_kinase_cat_dom"/>
</dbReference>
<accession>A0ABU6VBT0</accession>
<dbReference type="PROSITE" id="PS50053">
    <property type="entry name" value="UBIQUITIN_2"/>
    <property type="match status" value="2"/>
</dbReference>
<dbReference type="SUPFAM" id="SSF54236">
    <property type="entry name" value="Ubiquitin-like"/>
    <property type="match status" value="2"/>
</dbReference>
<keyword evidence="4" id="KW-0547">Nucleotide-binding</keyword>
<keyword evidence="5" id="KW-0418">Kinase</keyword>
<keyword evidence="3" id="KW-0808">Transferase</keyword>
<keyword evidence="6" id="KW-0067">ATP-binding</keyword>
<dbReference type="SUPFAM" id="SSF56112">
    <property type="entry name" value="Protein kinase-like (PK-like)"/>
    <property type="match status" value="1"/>
</dbReference>
<dbReference type="CDD" id="cd17039">
    <property type="entry name" value="Ubl_ubiquitin_like"/>
    <property type="match status" value="1"/>
</dbReference>
<organism evidence="9 10">
    <name type="scientific">Stylosanthes scabra</name>
    <dbReference type="NCBI Taxonomy" id="79078"/>
    <lineage>
        <taxon>Eukaryota</taxon>
        <taxon>Viridiplantae</taxon>
        <taxon>Streptophyta</taxon>
        <taxon>Embryophyta</taxon>
        <taxon>Tracheophyta</taxon>
        <taxon>Spermatophyta</taxon>
        <taxon>Magnoliopsida</taxon>
        <taxon>eudicotyledons</taxon>
        <taxon>Gunneridae</taxon>
        <taxon>Pentapetalae</taxon>
        <taxon>rosids</taxon>
        <taxon>fabids</taxon>
        <taxon>Fabales</taxon>
        <taxon>Fabaceae</taxon>
        <taxon>Papilionoideae</taxon>
        <taxon>50 kb inversion clade</taxon>
        <taxon>dalbergioids sensu lato</taxon>
        <taxon>Dalbergieae</taxon>
        <taxon>Pterocarpus clade</taxon>
        <taxon>Stylosanthes</taxon>
    </lineage>
</organism>
<evidence type="ECO:0000256" key="5">
    <source>
        <dbReference type="ARBA" id="ARBA00022777"/>
    </source>
</evidence>
<dbReference type="InterPro" id="IPR044571">
    <property type="entry name" value="P4KG1-8"/>
</dbReference>
<dbReference type="InterPro" id="IPR000626">
    <property type="entry name" value="Ubiquitin-like_dom"/>
</dbReference>
<feature type="domain" description="PI3K/PI4K catalytic" evidence="8">
    <location>
        <begin position="235"/>
        <end position="533"/>
    </location>
</feature>
<dbReference type="EMBL" id="JASCZI010151217">
    <property type="protein sequence ID" value="MED6171031.1"/>
    <property type="molecule type" value="Genomic_DNA"/>
</dbReference>
<comment type="caution">
    <text evidence="9">The sequence shown here is derived from an EMBL/GenBank/DDBJ whole genome shotgun (WGS) entry which is preliminary data.</text>
</comment>
<feature type="domain" description="Ubiquitin-like" evidence="7">
    <location>
        <begin position="96"/>
        <end position="174"/>
    </location>
</feature>
<dbReference type="Pfam" id="PF00454">
    <property type="entry name" value="PI3_PI4_kinase"/>
    <property type="match status" value="1"/>
</dbReference>
<evidence type="ECO:0000313" key="9">
    <source>
        <dbReference type="EMBL" id="MED6171031.1"/>
    </source>
</evidence>
<dbReference type="InterPro" id="IPR011009">
    <property type="entry name" value="Kinase-like_dom_sf"/>
</dbReference>
<proteinExistence type="inferred from homology"/>
<evidence type="ECO:0000259" key="7">
    <source>
        <dbReference type="PROSITE" id="PS50053"/>
    </source>
</evidence>
<dbReference type="Proteomes" id="UP001341840">
    <property type="component" value="Unassembled WGS sequence"/>
</dbReference>
<dbReference type="EC" id="2.7.1.67" evidence="2"/>
<evidence type="ECO:0000259" key="8">
    <source>
        <dbReference type="PROSITE" id="PS50290"/>
    </source>
</evidence>
<evidence type="ECO:0000256" key="1">
    <source>
        <dbReference type="ARBA" id="ARBA00008941"/>
    </source>
</evidence>
<protein>
    <recommendedName>
        <fullName evidence="2">1-phosphatidylinositol 4-kinase</fullName>
        <ecNumber evidence="2">2.7.1.67</ecNumber>
    </recommendedName>
</protein>
<dbReference type="InterPro" id="IPR029071">
    <property type="entry name" value="Ubiquitin-like_domsf"/>
</dbReference>
<dbReference type="Pfam" id="PF00240">
    <property type="entry name" value="ubiquitin"/>
    <property type="match status" value="1"/>
</dbReference>
<feature type="domain" description="Ubiquitin-like" evidence="7">
    <location>
        <begin position="22"/>
        <end position="91"/>
    </location>
</feature>
<evidence type="ECO:0000256" key="2">
    <source>
        <dbReference type="ARBA" id="ARBA00012169"/>
    </source>
</evidence>
<keyword evidence="10" id="KW-1185">Reference proteome</keyword>
<evidence type="ECO:0000313" key="10">
    <source>
        <dbReference type="Proteomes" id="UP001341840"/>
    </source>
</evidence>